<keyword evidence="3" id="KW-1185">Reference proteome</keyword>
<evidence type="ECO:0008006" key="4">
    <source>
        <dbReference type="Google" id="ProtNLM"/>
    </source>
</evidence>
<feature type="signal peptide" evidence="1">
    <location>
        <begin position="1"/>
        <end position="22"/>
    </location>
</feature>
<evidence type="ECO:0000256" key="1">
    <source>
        <dbReference type="SAM" id="SignalP"/>
    </source>
</evidence>
<dbReference type="AlphaFoldDB" id="A0A7W5FXI2"/>
<feature type="chain" id="PRO_5030724485" description="Lipoprotein" evidence="1">
    <location>
        <begin position="23"/>
        <end position="369"/>
    </location>
</feature>
<evidence type="ECO:0000313" key="2">
    <source>
        <dbReference type="EMBL" id="MBB3122303.1"/>
    </source>
</evidence>
<sequence length="369" mass="39561">MERINMVARVILGSLLAAGALAACGGGGGNGGNGEDSNKAAPDTGKPLSYAIAAPTIDDYVSYEVRVATSKSGVSTPVSVSYRSEQLGYTPLGGSAWQENNIASDKDQVDRFSTQLTDDRGILGHYYGDGRESCTFFYKTPLRMMPSTIAIGQKWALSFEGSGNNCPRIKDISPVSFTGQALAAETLTVKGGVFNTVKVGIEQSLVKQGNSSKAITYTIWRDALSGRDVKQMRTTTTTNLLNGQIEVEKYEEELIGLLIASTRQKKFALESLTGKWRGNFRSDKAAGYCQFQISIQGDMQGTCSSDPGGRVLALKGKINAGGAAKFEIGGGAEVLRYSGMFEQPSSAQDNWPEKYKPAIGNHGWLFVHE</sequence>
<evidence type="ECO:0000313" key="3">
    <source>
        <dbReference type="Proteomes" id="UP000541535"/>
    </source>
</evidence>
<organism evidence="2 3">
    <name type="scientific">Pseudoduganella violacea</name>
    <dbReference type="NCBI Taxonomy" id="1715466"/>
    <lineage>
        <taxon>Bacteria</taxon>
        <taxon>Pseudomonadati</taxon>
        <taxon>Pseudomonadota</taxon>
        <taxon>Betaproteobacteria</taxon>
        <taxon>Burkholderiales</taxon>
        <taxon>Oxalobacteraceae</taxon>
        <taxon>Telluria group</taxon>
        <taxon>Pseudoduganella</taxon>
    </lineage>
</organism>
<comment type="caution">
    <text evidence="2">The sequence shown here is derived from an EMBL/GenBank/DDBJ whole genome shotgun (WGS) entry which is preliminary data.</text>
</comment>
<gene>
    <name evidence="2" type="ORF">FHS03_005400</name>
</gene>
<dbReference type="EMBL" id="JACHXD010000027">
    <property type="protein sequence ID" value="MBB3122303.1"/>
    <property type="molecule type" value="Genomic_DNA"/>
</dbReference>
<dbReference type="Proteomes" id="UP000541535">
    <property type="component" value="Unassembled WGS sequence"/>
</dbReference>
<name>A0A7W5FXI2_9BURK</name>
<proteinExistence type="predicted"/>
<dbReference type="RefSeq" id="WP_183443967.1">
    <property type="nucleotide sequence ID" value="NZ_JACHXD010000027.1"/>
</dbReference>
<keyword evidence="1" id="KW-0732">Signal</keyword>
<accession>A0A7W5FXI2</accession>
<dbReference type="PROSITE" id="PS51257">
    <property type="entry name" value="PROKAR_LIPOPROTEIN"/>
    <property type="match status" value="1"/>
</dbReference>
<protein>
    <recommendedName>
        <fullName evidence="4">Lipoprotein</fullName>
    </recommendedName>
</protein>
<reference evidence="2 3" key="1">
    <citation type="submission" date="2020-08" db="EMBL/GenBank/DDBJ databases">
        <title>Genomic Encyclopedia of Type Strains, Phase III (KMG-III): the genomes of soil and plant-associated and newly described type strains.</title>
        <authorList>
            <person name="Whitman W."/>
        </authorList>
    </citation>
    <scope>NUCLEOTIDE SEQUENCE [LARGE SCALE GENOMIC DNA]</scope>
    <source>
        <strain evidence="2 3">CECT 8897</strain>
    </source>
</reference>